<evidence type="ECO:0000313" key="1">
    <source>
        <dbReference type="EMBL" id="TGO03136.1"/>
    </source>
</evidence>
<organism evidence="1 2">
    <name type="scientific">Candidatus Thiomargarita nelsonii</name>
    <dbReference type="NCBI Taxonomy" id="1003181"/>
    <lineage>
        <taxon>Bacteria</taxon>
        <taxon>Pseudomonadati</taxon>
        <taxon>Pseudomonadota</taxon>
        <taxon>Gammaproteobacteria</taxon>
        <taxon>Thiotrichales</taxon>
        <taxon>Thiotrichaceae</taxon>
        <taxon>Thiomargarita</taxon>
    </lineage>
</organism>
<keyword evidence="2" id="KW-1185">Reference proteome</keyword>
<dbReference type="AlphaFoldDB" id="A0A4E0RJ00"/>
<accession>A0A4E0RJ00</accession>
<proteinExistence type="predicted"/>
<dbReference type="Proteomes" id="UP000030428">
    <property type="component" value="Unassembled WGS sequence"/>
</dbReference>
<reference evidence="1 2" key="1">
    <citation type="journal article" date="2016" name="Front. Microbiol.">
        <title>Single-Cell (Meta-)Genomics of a Dimorphic Candidatus Thiomargarita nelsonii Reveals Genomic Plasticity.</title>
        <authorList>
            <person name="Flood B.E."/>
            <person name="Fliss P."/>
            <person name="Jones D.S."/>
            <person name="Dick G.J."/>
            <person name="Jain S."/>
            <person name="Kaster A.K."/>
            <person name="Winkel M."/>
            <person name="Mussmann M."/>
            <person name="Bailey J."/>
        </authorList>
    </citation>
    <scope>NUCLEOTIDE SEQUENCE [LARGE SCALE GENOMIC DNA]</scope>
    <source>
        <strain evidence="1">Hydrate Ridge</strain>
    </source>
</reference>
<sequence>MFCLAALTSYREWSYADFPKLGQSYVLFREWSYADFPKLGQSYVLCFVSGMELRGFPETRKIFVLQK</sequence>
<name>A0A4E0RJ00_9GAMM</name>
<evidence type="ECO:0000313" key="2">
    <source>
        <dbReference type="Proteomes" id="UP000030428"/>
    </source>
</evidence>
<protein>
    <submittedName>
        <fullName evidence="1">Uncharacterized protein</fullName>
    </submittedName>
</protein>
<comment type="caution">
    <text evidence="1">The sequence shown here is derived from an EMBL/GenBank/DDBJ whole genome shotgun (WGS) entry which is preliminary data.</text>
</comment>
<gene>
    <name evidence="1" type="ORF">PN36_12000</name>
</gene>
<dbReference type="EMBL" id="JSZA02000037">
    <property type="protein sequence ID" value="TGO03136.1"/>
    <property type="molecule type" value="Genomic_DNA"/>
</dbReference>